<dbReference type="RefSeq" id="WP_090875921.1">
    <property type="nucleotide sequence ID" value="NZ_FMXQ01000003.1"/>
</dbReference>
<evidence type="ECO:0000256" key="5">
    <source>
        <dbReference type="ARBA" id="ARBA00022723"/>
    </source>
</evidence>
<name>A0A1G6BMQ0_9HYPH</name>
<evidence type="ECO:0000256" key="8">
    <source>
        <dbReference type="ARBA" id="ARBA00022833"/>
    </source>
</evidence>
<keyword evidence="3" id="KW-0444">Lipid biosynthesis</keyword>
<keyword evidence="7" id="KW-0276">Fatty acid metabolism</keyword>
<organism evidence="16 17">
    <name type="scientific">Bauldia litoralis</name>
    <dbReference type="NCBI Taxonomy" id="665467"/>
    <lineage>
        <taxon>Bacteria</taxon>
        <taxon>Pseudomonadati</taxon>
        <taxon>Pseudomonadota</taxon>
        <taxon>Alphaproteobacteria</taxon>
        <taxon>Hyphomicrobiales</taxon>
        <taxon>Kaistiaceae</taxon>
        <taxon>Bauldia</taxon>
    </lineage>
</organism>
<evidence type="ECO:0000256" key="14">
    <source>
        <dbReference type="SAM" id="Phobius"/>
    </source>
</evidence>
<dbReference type="GO" id="GO:0006633">
    <property type="term" value="P:fatty acid biosynthetic process"/>
    <property type="evidence" value="ECO:0007669"/>
    <property type="project" value="UniProtKB-KW"/>
</dbReference>
<evidence type="ECO:0000256" key="1">
    <source>
        <dbReference type="ARBA" id="ARBA00001947"/>
    </source>
</evidence>
<feature type="transmembrane region" description="Helical" evidence="14">
    <location>
        <begin position="78"/>
        <end position="98"/>
    </location>
</feature>
<evidence type="ECO:0000256" key="10">
    <source>
        <dbReference type="ARBA" id="ARBA00023002"/>
    </source>
</evidence>
<evidence type="ECO:0000256" key="11">
    <source>
        <dbReference type="ARBA" id="ARBA00023098"/>
    </source>
</evidence>
<dbReference type="InterPro" id="IPR014430">
    <property type="entry name" value="Scs7"/>
</dbReference>
<keyword evidence="4 14" id="KW-0812">Transmembrane</keyword>
<gene>
    <name evidence="16" type="ORF">SAMN02982931_01634</name>
</gene>
<feature type="transmembrane region" description="Helical" evidence="14">
    <location>
        <begin position="12"/>
        <end position="30"/>
    </location>
</feature>
<dbReference type="PANTHER" id="PTHR12863">
    <property type="entry name" value="FATTY ACID HYDROXYLASE"/>
    <property type="match status" value="1"/>
</dbReference>
<keyword evidence="11" id="KW-0443">Lipid metabolism</keyword>
<evidence type="ECO:0000256" key="9">
    <source>
        <dbReference type="ARBA" id="ARBA00022989"/>
    </source>
</evidence>
<dbReference type="OrthoDB" id="5291370at2"/>
<keyword evidence="5" id="KW-0479">Metal-binding</keyword>
<evidence type="ECO:0000256" key="13">
    <source>
        <dbReference type="ARBA" id="ARBA00023160"/>
    </source>
</evidence>
<dbReference type="AlphaFoldDB" id="A0A1G6BMQ0"/>
<dbReference type="Pfam" id="PF04116">
    <property type="entry name" value="FA_hydroxylase"/>
    <property type="match status" value="1"/>
</dbReference>
<evidence type="ECO:0000256" key="2">
    <source>
        <dbReference type="ARBA" id="ARBA00004477"/>
    </source>
</evidence>
<proteinExistence type="predicted"/>
<protein>
    <submittedName>
        <fullName evidence="16">Fatty acid hydroxylase superfamily protein</fullName>
    </submittedName>
</protein>
<keyword evidence="12 14" id="KW-0472">Membrane</keyword>
<keyword evidence="17" id="KW-1185">Reference proteome</keyword>
<keyword evidence="9 14" id="KW-1133">Transmembrane helix</keyword>
<evidence type="ECO:0000313" key="16">
    <source>
        <dbReference type="EMBL" id="SDB21869.1"/>
    </source>
</evidence>
<sequence>MRLGKVGYYGDFVVYPLVIVGVATVAFWRASPEQFATTMTALVLGIGIWTLVEYTLHRYVLHHLPHIKEMHDGHHNDQTALIGTPIWLSLALFVGLVYLPLLVLVPAIAGGLTAGFMAGYLWYVTVHHLIHHDGLGRSAYAYRLKRRHMLHHHFDDEGNFGVTSGFWDLVFGTDIKVRGPNTPRDLAKD</sequence>
<feature type="transmembrane region" description="Helical" evidence="14">
    <location>
        <begin position="36"/>
        <end position="57"/>
    </location>
</feature>
<feature type="domain" description="Fatty acid hydroxylase" evidence="15">
    <location>
        <begin position="43"/>
        <end position="173"/>
    </location>
</feature>
<evidence type="ECO:0000256" key="12">
    <source>
        <dbReference type="ARBA" id="ARBA00023136"/>
    </source>
</evidence>
<dbReference type="InterPro" id="IPR006694">
    <property type="entry name" value="Fatty_acid_hydroxylase"/>
</dbReference>
<evidence type="ECO:0000256" key="3">
    <source>
        <dbReference type="ARBA" id="ARBA00022516"/>
    </source>
</evidence>
<feature type="transmembrane region" description="Helical" evidence="14">
    <location>
        <begin position="104"/>
        <end position="123"/>
    </location>
</feature>
<dbReference type="Proteomes" id="UP000199071">
    <property type="component" value="Unassembled WGS sequence"/>
</dbReference>
<keyword evidence="6" id="KW-0256">Endoplasmic reticulum</keyword>
<dbReference type="GO" id="GO:0005506">
    <property type="term" value="F:iron ion binding"/>
    <property type="evidence" value="ECO:0007669"/>
    <property type="project" value="InterPro"/>
</dbReference>
<dbReference type="STRING" id="665467.SAMN02982931_01634"/>
<dbReference type="GO" id="GO:0080132">
    <property type="term" value="F:fatty acid 2-hydroxylase activity"/>
    <property type="evidence" value="ECO:0007669"/>
    <property type="project" value="InterPro"/>
</dbReference>
<dbReference type="PANTHER" id="PTHR12863:SF1">
    <property type="entry name" value="FATTY ACID 2-HYDROXYLASE"/>
    <property type="match status" value="1"/>
</dbReference>
<evidence type="ECO:0000256" key="7">
    <source>
        <dbReference type="ARBA" id="ARBA00022832"/>
    </source>
</evidence>
<comment type="cofactor">
    <cofactor evidence="1">
        <name>Zn(2+)</name>
        <dbReference type="ChEBI" id="CHEBI:29105"/>
    </cofactor>
</comment>
<evidence type="ECO:0000256" key="6">
    <source>
        <dbReference type="ARBA" id="ARBA00022824"/>
    </source>
</evidence>
<keyword evidence="13" id="KW-0275">Fatty acid biosynthesis</keyword>
<reference evidence="16 17" key="1">
    <citation type="submission" date="2016-10" db="EMBL/GenBank/DDBJ databases">
        <authorList>
            <person name="de Groot N.N."/>
        </authorList>
    </citation>
    <scope>NUCLEOTIDE SEQUENCE [LARGE SCALE GENOMIC DNA]</scope>
    <source>
        <strain evidence="16 17">ATCC 35022</strain>
    </source>
</reference>
<keyword evidence="8" id="KW-0862">Zinc</keyword>
<keyword evidence="10" id="KW-0560">Oxidoreductase</keyword>
<comment type="subcellular location">
    <subcellularLocation>
        <location evidence="2">Endoplasmic reticulum membrane</location>
        <topology evidence="2">Multi-pass membrane protein</topology>
    </subcellularLocation>
</comment>
<evidence type="ECO:0000256" key="4">
    <source>
        <dbReference type="ARBA" id="ARBA00022692"/>
    </source>
</evidence>
<evidence type="ECO:0000313" key="17">
    <source>
        <dbReference type="Proteomes" id="UP000199071"/>
    </source>
</evidence>
<dbReference type="GO" id="GO:0016020">
    <property type="term" value="C:membrane"/>
    <property type="evidence" value="ECO:0007669"/>
    <property type="project" value="InterPro"/>
</dbReference>
<dbReference type="EMBL" id="FMXQ01000003">
    <property type="protein sequence ID" value="SDB21869.1"/>
    <property type="molecule type" value="Genomic_DNA"/>
</dbReference>
<evidence type="ECO:0000259" key="15">
    <source>
        <dbReference type="Pfam" id="PF04116"/>
    </source>
</evidence>
<accession>A0A1G6BMQ0</accession>